<dbReference type="Pfam" id="PF00561">
    <property type="entry name" value="Abhydrolase_1"/>
    <property type="match status" value="1"/>
</dbReference>
<dbReference type="PRINTS" id="PR00111">
    <property type="entry name" value="ABHYDROLASE"/>
</dbReference>
<dbReference type="EMBL" id="CP054038">
    <property type="protein sequence ID" value="QKJ19344.1"/>
    <property type="molecule type" value="Genomic_DNA"/>
</dbReference>
<evidence type="ECO:0000256" key="1">
    <source>
        <dbReference type="ARBA" id="ARBA00023015"/>
    </source>
</evidence>
<proteinExistence type="predicted"/>
<evidence type="ECO:0000313" key="6">
    <source>
        <dbReference type="Proteomes" id="UP000502498"/>
    </source>
</evidence>
<dbReference type="PROSITE" id="PS50043">
    <property type="entry name" value="HTH_LUXR_2"/>
    <property type="match status" value="1"/>
</dbReference>
<dbReference type="Pfam" id="PF00196">
    <property type="entry name" value="GerE"/>
    <property type="match status" value="1"/>
</dbReference>
<evidence type="ECO:0000256" key="3">
    <source>
        <dbReference type="ARBA" id="ARBA00023163"/>
    </source>
</evidence>
<sequence>MLAEDPVVRRARFGGDDVAWAAVGSGPGVLLGGWWSSHLVHDLAVPEFRGFLARLAAHWTVIRFDPIGVGLSRRAAGVEGDVTAHAAAMAAVIEDAVDAPVSVVTGSSGAPVAVALAALRPDLLDRLVVCGGYLRGRDIAGAEDREAMVELVRRNWGITSRVLAEVFLPGGSSVQRQEFARFQRRIASAEEAAAALASVYELDATPFASAVRAPTLVLHRRDDRAIRFSLGRDLAERIPGARFEPIAGIDHFPWFGDVDEVIGHLEDFLDLPRSPHASSRAGDGPRHTVARAGLTPRETEILALVAEGLTDAQIADRLFLSPHTIHRHVANARTKLGVPTRAAAAALVIAADQPG</sequence>
<dbReference type="SUPFAM" id="SSF46894">
    <property type="entry name" value="C-terminal effector domain of the bipartite response regulators"/>
    <property type="match status" value="1"/>
</dbReference>
<protein>
    <submittedName>
        <fullName evidence="5">Alpha/beta fold hydrolase</fullName>
    </submittedName>
</protein>
<dbReference type="PANTHER" id="PTHR44688">
    <property type="entry name" value="DNA-BINDING TRANSCRIPTIONAL ACTIVATOR DEVR_DOSR"/>
    <property type="match status" value="1"/>
</dbReference>
<keyword evidence="2" id="KW-0238">DNA-binding</keyword>
<feature type="domain" description="HTH luxR-type" evidence="4">
    <location>
        <begin position="287"/>
        <end position="352"/>
    </location>
</feature>
<keyword evidence="1" id="KW-0805">Transcription regulation</keyword>
<dbReference type="GO" id="GO:0016787">
    <property type="term" value="F:hydrolase activity"/>
    <property type="evidence" value="ECO:0007669"/>
    <property type="project" value="UniProtKB-KW"/>
</dbReference>
<dbReference type="RefSeq" id="WP_172989785.1">
    <property type="nucleotide sequence ID" value="NZ_CP054038.1"/>
</dbReference>
<dbReference type="Proteomes" id="UP000502498">
    <property type="component" value="Chromosome"/>
</dbReference>
<dbReference type="GO" id="GO:0003677">
    <property type="term" value="F:DNA binding"/>
    <property type="evidence" value="ECO:0007669"/>
    <property type="project" value="UniProtKB-KW"/>
</dbReference>
<dbReference type="Gene3D" id="1.10.10.10">
    <property type="entry name" value="Winged helix-like DNA-binding domain superfamily/Winged helix DNA-binding domain"/>
    <property type="match status" value="1"/>
</dbReference>
<evidence type="ECO:0000256" key="2">
    <source>
        <dbReference type="ARBA" id="ARBA00023125"/>
    </source>
</evidence>
<dbReference type="SMART" id="SM00421">
    <property type="entry name" value="HTH_LUXR"/>
    <property type="match status" value="1"/>
</dbReference>
<dbReference type="InterPro" id="IPR016032">
    <property type="entry name" value="Sig_transdc_resp-reg_C-effctor"/>
</dbReference>
<dbReference type="GO" id="GO:0006355">
    <property type="term" value="P:regulation of DNA-templated transcription"/>
    <property type="evidence" value="ECO:0007669"/>
    <property type="project" value="InterPro"/>
</dbReference>
<gene>
    <name evidence="5" type="ORF">HQM25_08175</name>
</gene>
<dbReference type="InterPro" id="IPR036388">
    <property type="entry name" value="WH-like_DNA-bd_sf"/>
</dbReference>
<dbReference type="PRINTS" id="PR00038">
    <property type="entry name" value="HTHLUXR"/>
</dbReference>
<dbReference type="InterPro" id="IPR000073">
    <property type="entry name" value="AB_hydrolase_1"/>
</dbReference>
<reference evidence="5 6" key="1">
    <citation type="submission" date="2020-05" db="EMBL/GenBank/DDBJ databases">
        <title>Strain PA2F3 complete genome.</title>
        <authorList>
            <person name="Kim Y.-S."/>
            <person name="Kim S.-J."/>
            <person name="Jung H.-k."/>
            <person name="Kim S.-E."/>
            <person name="Kim K.-H."/>
        </authorList>
    </citation>
    <scope>NUCLEOTIDE SEQUENCE [LARGE SCALE GENOMIC DNA]</scope>
    <source>
        <strain evidence="5 6">PA2F3</strain>
    </source>
</reference>
<dbReference type="SUPFAM" id="SSF53474">
    <property type="entry name" value="alpha/beta-Hydrolases"/>
    <property type="match status" value="1"/>
</dbReference>
<keyword evidence="3" id="KW-0804">Transcription</keyword>
<keyword evidence="5" id="KW-0378">Hydrolase</keyword>
<dbReference type="AlphaFoldDB" id="A0A7D4TQS7"/>
<organism evidence="5 6">
    <name type="scientific">Microbacterium hominis</name>
    <dbReference type="NCBI Taxonomy" id="162426"/>
    <lineage>
        <taxon>Bacteria</taxon>
        <taxon>Bacillati</taxon>
        <taxon>Actinomycetota</taxon>
        <taxon>Actinomycetes</taxon>
        <taxon>Micrococcales</taxon>
        <taxon>Microbacteriaceae</taxon>
        <taxon>Microbacterium</taxon>
    </lineage>
</organism>
<accession>A0A7D4TQS7</accession>
<evidence type="ECO:0000313" key="5">
    <source>
        <dbReference type="EMBL" id="QKJ19344.1"/>
    </source>
</evidence>
<dbReference type="PANTHER" id="PTHR44688:SF16">
    <property type="entry name" value="DNA-BINDING TRANSCRIPTIONAL ACTIVATOR DEVR_DOSR"/>
    <property type="match status" value="1"/>
</dbReference>
<dbReference type="Gene3D" id="3.40.50.1820">
    <property type="entry name" value="alpha/beta hydrolase"/>
    <property type="match status" value="1"/>
</dbReference>
<dbReference type="InterPro" id="IPR029058">
    <property type="entry name" value="AB_hydrolase_fold"/>
</dbReference>
<dbReference type="InterPro" id="IPR000792">
    <property type="entry name" value="Tscrpt_reg_LuxR_C"/>
</dbReference>
<name>A0A7D4TQS7_9MICO</name>
<evidence type="ECO:0000259" key="4">
    <source>
        <dbReference type="PROSITE" id="PS50043"/>
    </source>
</evidence>
<dbReference type="CDD" id="cd06170">
    <property type="entry name" value="LuxR_C_like"/>
    <property type="match status" value="1"/>
</dbReference>